<reference evidence="2" key="2">
    <citation type="submission" date="2020-05" db="UniProtKB">
        <authorList>
            <consortium name="EnsemblMetazoa"/>
        </authorList>
    </citation>
    <scope>IDENTIFICATION</scope>
    <source>
        <strain evidence="2">IAEA</strain>
    </source>
</reference>
<proteinExistence type="predicted"/>
<keyword evidence="1" id="KW-1133">Transmembrane helix</keyword>
<evidence type="ECO:0000313" key="3">
    <source>
        <dbReference type="Proteomes" id="UP000092460"/>
    </source>
</evidence>
<reference evidence="3" key="1">
    <citation type="submission" date="2015-01" db="EMBL/GenBank/DDBJ databases">
        <authorList>
            <person name="Aksoy S."/>
            <person name="Warren W."/>
            <person name="Wilson R.K."/>
        </authorList>
    </citation>
    <scope>NUCLEOTIDE SEQUENCE [LARGE SCALE GENOMIC DNA]</scope>
    <source>
        <strain evidence="3">IAEA</strain>
    </source>
</reference>
<evidence type="ECO:0000256" key="1">
    <source>
        <dbReference type="SAM" id="Phobius"/>
    </source>
</evidence>
<dbReference type="VEuPathDB" id="VectorBase:GPPI048311"/>
<sequence length="149" mass="17025">MVPVICVAYYVSIFPFIALGSLAIGRILSGLIVDKSHSDYIRLEVFYLGWLTIAFVANTVIYVYGGKTKGNLNMGHKNTKHFPMWKGLINIYNRYKVFEDCCSIKPCHTRSELRQFSTQPRSNALKPSLITIYACHLTHSSWLLVILRH</sequence>
<keyword evidence="3" id="KW-1185">Reference proteome</keyword>
<protein>
    <recommendedName>
        <fullName evidence="4">Major facilitator superfamily associated domain-containing protein</fullName>
    </recommendedName>
</protein>
<keyword evidence="1" id="KW-0472">Membrane</keyword>
<feature type="transmembrane region" description="Helical" evidence="1">
    <location>
        <begin position="12"/>
        <end position="33"/>
    </location>
</feature>
<name>A0A1B0C3R4_9MUSC</name>
<dbReference type="STRING" id="67801.A0A1B0C3R4"/>
<keyword evidence="1" id="KW-0812">Transmembrane</keyword>
<dbReference type="Proteomes" id="UP000092460">
    <property type="component" value="Unassembled WGS sequence"/>
</dbReference>
<feature type="transmembrane region" description="Helical" evidence="1">
    <location>
        <begin position="45"/>
        <end position="65"/>
    </location>
</feature>
<evidence type="ECO:0008006" key="4">
    <source>
        <dbReference type="Google" id="ProtNLM"/>
    </source>
</evidence>
<dbReference type="EnsemblMetazoa" id="GPPI048311-RA">
    <property type="protein sequence ID" value="GPPI048311-PA"/>
    <property type="gene ID" value="GPPI048311"/>
</dbReference>
<dbReference type="AlphaFoldDB" id="A0A1B0C3R4"/>
<accession>A0A1B0C3R4</accession>
<dbReference type="EMBL" id="JXJN01025092">
    <property type="status" value="NOT_ANNOTATED_CDS"/>
    <property type="molecule type" value="Genomic_DNA"/>
</dbReference>
<organism evidence="2 3">
    <name type="scientific">Glossina palpalis gambiensis</name>
    <dbReference type="NCBI Taxonomy" id="67801"/>
    <lineage>
        <taxon>Eukaryota</taxon>
        <taxon>Metazoa</taxon>
        <taxon>Ecdysozoa</taxon>
        <taxon>Arthropoda</taxon>
        <taxon>Hexapoda</taxon>
        <taxon>Insecta</taxon>
        <taxon>Pterygota</taxon>
        <taxon>Neoptera</taxon>
        <taxon>Endopterygota</taxon>
        <taxon>Diptera</taxon>
        <taxon>Brachycera</taxon>
        <taxon>Muscomorpha</taxon>
        <taxon>Hippoboscoidea</taxon>
        <taxon>Glossinidae</taxon>
        <taxon>Glossina</taxon>
    </lineage>
</organism>
<evidence type="ECO:0000313" key="2">
    <source>
        <dbReference type="EnsemblMetazoa" id="GPPI048311-PA"/>
    </source>
</evidence>